<dbReference type="InterPro" id="IPR018197">
    <property type="entry name" value="Glycerate_kinase_RE-like"/>
</dbReference>
<evidence type="ECO:0008006" key="7">
    <source>
        <dbReference type="Google" id="ProtNLM"/>
    </source>
</evidence>
<keyword evidence="2 4" id="KW-0808">Transferase</keyword>
<dbReference type="EMBL" id="BMGB01000001">
    <property type="protein sequence ID" value="GGA91778.1"/>
    <property type="molecule type" value="Genomic_DNA"/>
</dbReference>
<evidence type="ECO:0000256" key="1">
    <source>
        <dbReference type="ARBA" id="ARBA00006284"/>
    </source>
</evidence>
<dbReference type="RefSeq" id="WP_188508950.1">
    <property type="nucleotide sequence ID" value="NZ_BMGB01000001.1"/>
</dbReference>
<organism evidence="5 6">
    <name type="scientific">Conyzicola nivalis</name>
    <dbReference type="NCBI Taxonomy" id="1477021"/>
    <lineage>
        <taxon>Bacteria</taxon>
        <taxon>Bacillati</taxon>
        <taxon>Actinomycetota</taxon>
        <taxon>Actinomycetes</taxon>
        <taxon>Micrococcales</taxon>
        <taxon>Microbacteriaceae</taxon>
        <taxon>Conyzicola</taxon>
    </lineage>
</organism>
<dbReference type="InterPro" id="IPR004381">
    <property type="entry name" value="Glycerate_kinase"/>
</dbReference>
<name>A0A916SB65_9MICO</name>
<dbReference type="InterPro" id="IPR018193">
    <property type="entry name" value="Glyc_kinase_flavodox-like_fold"/>
</dbReference>
<dbReference type="PANTHER" id="PTHR21599">
    <property type="entry name" value="GLYCERATE KINASE"/>
    <property type="match status" value="1"/>
</dbReference>
<comment type="caution">
    <text evidence="5">The sequence shown here is derived from an EMBL/GenBank/DDBJ whole genome shotgun (WGS) entry which is preliminary data.</text>
</comment>
<keyword evidence="3 4" id="KW-0418">Kinase</keyword>
<evidence type="ECO:0000256" key="4">
    <source>
        <dbReference type="PIRNR" id="PIRNR006078"/>
    </source>
</evidence>
<evidence type="ECO:0000313" key="5">
    <source>
        <dbReference type="EMBL" id="GGA91778.1"/>
    </source>
</evidence>
<evidence type="ECO:0000256" key="2">
    <source>
        <dbReference type="ARBA" id="ARBA00022679"/>
    </source>
</evidence>
<dbReference type="GO" id="GO:0008887">
    <property type="term" value="F:glycerate kinase activity"/>
    <property type="evidence" value="ECO:0007669"/>
    <property type="project" value="UniProtKB-UniRule"/>
</dbReference>
<dbReference type="NCBIfam" id="TIGR00045">
    <property type="entry name" value="glycerate kinase"/>
    <property type="match status" value="1"/>
</dbReference>
<gene>
    <name evidence="5" type="ORF">GCM10010979_03080</name>
</gene>
<dbReference type="PIRSF" id="PIRSF006078">
    <property type="entry name" value="GlxK"/>
    <property type="match status" value="1"/>
</dbReference>
<comment type="similarity">
    <text evidence="1 4">Belongs to the glycerate kinase type-1 family.</text>
</comment>
<proteinExistence type="inferred from homology"/>
<dbReference type="Proteomes" id="UP000606922">
    <property type="component" value="Unassembled WGS sequence"/>
</dbReference>
<protein>
    <recommendedName>
        <fullName evidence="7">Glycerate kinase</fullName>
    </recommendedName>
</protein>
<dbReference type="InterPro" id="IPR036129">
    <property type="entry name" value="Glycerate_kinase_sf"/>
</dbReference>
<dbReference type="PANTHER" id="PTHR21599:SF0">
    <property type="entry name" value="GLYCERATE KINASE"/>
    <property type="match status" value="1"/>
</dbReference>
<dbReference type="Pfam" id="PF02595">
    <property type="entry name" value="Gly_kinase"/>
    <property type="match status" value="1"/>
</dbReference>
<dbReference type="SUPFAM" id="SSF110738">
    <property type="entry name" value="Glycerate kinase I"/>
    <property type="match status" value="1"/>
</dbReference>
<dbReference type="Gene3D" id="3.40.50.10350">
    <property type="entry name" value="Glycerate kinase, domain 1"/>
    <property type="match status" value="1"/>
</dbReference>
<reference evidence="5" key="1">
    <citation type="journal article" date="2014" name="Int. J. Syst. Evol. Microbiol.">
        <title>Complete genome sequence of Corynebacterium casei LMG S-19264T (=DSM 44701T), isolated from a smear-ripened cheese.</title>
        <authorList>
            <consortium name="US DOE Joint Genome Institute (JGI-PGF)"/>
            <person name="Walter F."/>
            <person name="Albersmeier A."/>
            <person name="Kalinowski J."/>
            <person name="Ruckert C."/>
        </authorList>
    </citation>
    <scope>NUCLEOTIDE SEQUENCE</scope>
    <source>
        <strain evidence="5">CGMCC 1.12813</strain>
    </source>
</reference>
<accession>A0A916SB65</accession>
<keyword evidence="6" id="KW-1185">Reference proteome</keyword>
<dbReference type="GO" id="GO:0031388">
    <property type="term" value="P:organic acid phosphorylation"/>
    <property type="evidence" value="ECO:0007669"/>
    <property type="project" value="UniProtKB-UniRule"/>
</dbReference>
<evidence type="ECO:0000313" key="6">
    <source>
        <dbReference type="Proteomes" id="UP000606922"/>
    </source>
</evidence>
<dbReference type="Gene3D" id="3.90.1510.10">
    <property type="entry name" value="Glycerate kinase, domain 2"/>
    <property type="match status" value="1"/>
</dbReference>
<sequence length="371" mass="35849">MSPSIVIAPDSFKGSLSAREVADAIASGWRSVSPGDELTLIPQADGGEGTIDAIEAAVAGSVRRSAGLVTGPDGRPTPGEWLELPSGAAVVELAQSSGLPLMQAPDALGSTTRGLGEVIGAALDAGATSLVIGLGGSASTDGGTGALAALGLRLADDTGSPLPDGGAALARLQSVDRTGLRAAPAGGVVLLTDVTAPLLGPAGAAAVFGPQKGATAADVDLLDGALANLARVLGGDAAQAGAGAAGGAGFGFASVWGATVESGADYLAVLSGLGAAIDGADVLVLGEGRFDSQSLGGKVVGQLLQRAEERAVRAGVIAGQIAATATVRGQTVWTVSLAELAGSVESAIAEPSHWLRDAGAAAARHFGPIAP</sequence>
<reference evidence="5" key="2">
    <citation type="submission" date="2020-09" db="EMBL/GenBank/DDBJ databases">
        <authorList>
            <person name="Sun Q."/>
            <person name="Zhou Y."/>
        </authorList>
    </citation>
    <scope>NUCLEOTIDE SEQUENCE</scope>
    <source>
        <strain evidence="5">CGMCC 1.12813</strain>
    </source>
</reference>
<dbReference type="AlphaFoldDB" id="A0A916SB65"/>
<evidence type="ECO:0000256" key="3">
    <source>
        <dbReference type="ARBA" id="ARBA00022777"/>
    </source>
</evidence>